<evidence type="ECO:0000313" key="3">
    <source>
        <dbReference type="Proteomes" id="UP000077266"/>
    </source>
</evidence>
<gene>
    <name evidence="2" type="ORF">EXIGLDRAFT_754329</name>
</gene>
<feature type="compositionally biased region" description="Basic and acidic residues" evidence="1">
    <location>
        <begin position="10"/>
        <end position="24"/>
    </location>
</feature>
<dbReference type="Proteomes" id="UP000077266">
    <property type="component" value="Unassembled WGS sequence"/>
</dbReference>
<feature type="region of interest" description="Disordered" evidence="1">
    <location>
        <begin position="1"/>
        <end position="56"/>
    </location>
</feature>
<organism evidence="2 3">
    <name type="scientific">Exidia glandulosa HHB12029</name>
    <dbReference type="NCBI Taxonomy" id="1314781"/>
    <lineage>
        <taxon>Eukaryota</taxon>
        <taxon>Fungi</taxon>
        <taxon>Dikarya</taxon>
        <taxon>Basidiomycota</taxon>
        <taxon>Agaricomycotina</taxon>
        <taxon>Agaricomycetes</taxon>
        <taxon>Auriculariales</taxon>
        <taxon>Exidiaceae</taxon>
        <taxon>Exidia</taxon>
    </lineage>
</organism>
<dbReference type="InParanoid" id="A0A165CZZ5"/>
<reference evidence="2 3" key="1">
    <citation type="journal article" date="2016" name="Mol. Biol. Evol.">
        <title>Comparative Genomics of Early-Diverging Mushroom-Forming Fungi Provides Insights into the Origins of Lignocellulose Decay Capabilities.</title>
        <authorList>
            <person name="Nagy L.G."/>
            <person name="Riley R."/>
            <person name="Tritt A."/>
            <person name="Adam C."/>
            <person name="Daum C."/>
            <person name="Floudas D."/>
            <person name="Sun H."/>
            <person name="Yadav J.S."/>
            <person name="Pangilinan J."/>
            <person name="Larsson K.H."/>
            <person name="Matsuura K."/>
            <person name="Barry K."/>
            <person name="Labutti K."/>
            <person name="Kuo R."/>
            <person name="Ohm R.A."/>
            <person name="Bhattacharya S.S."/>
            <person name="Shirouzu T."/>
            <person name="Yoshinaga Y."/>
            <person name="Martin F.M."/>
            <person name="Grigoriev I.V."/>
            <person name="Hibbett D.S."/>
        </authorList>
    </citation>
    <scope>NUCLEOTIDE SEQUENCE [LARGE SCALE GENOMIC DNA]</scope>
    <source>
        <strain evidence="2 3">HHB12029</strain>
    </source>
</reference>
<evidence type="ECO:0000313" key="2">
    <source>
        <dbReference type="EMBL" id="KZV83537.1"/>
    </source>
</evidence>
<sequence length="188" mass="19967">MGVPILSVDPSERKAKVAQRRPELQEEDTPQNPLETTGQVKDPKGVTATVQPKIRRHKRKDGKYMTVLSVRQDAGNQTRTLSSTSTTKETVLAAATLLRSAAPSGGLEALVGSVGGTDETDSELLGVACPLAMLEIAVEVEVPWDVEGPGWLLLLEIVPVGGLLDATSGEDPLENSLLEVPLLIDVVL</sequence>
<dbReference type="AlphaFoldDB" id="A0A165CZZ5"/>
<feature type="compositionally biased region" description="Polar residues" evidence="1">
    <location>
        <begin position="30"/>
        <end position="39"/>
    </location>
</feature>
<protein>
    <submittedName>
        <fullName evidence="2">Uncharacterized protein</fullName>
    </submittedName>
</protein>
<dbReference type="EMBL" id="KV426266">
    <property type="protein sequence ID" value="KZV83537.1"/>
    <property type="molecule type" value="Genomic_DNA"/>
</dbReference>
<proteinExistence type="predicted"/>
<evidence type="ECO:0000256" key="1">
    <source>
        <dbReference type="SAM" id="MobiDB-lite"/>
    </source>
</evidence>
<accession>A0A165CZZ5</accession>
<keyword evidence="3" id="KW-1185">Reference proteome</keyword>
<name>A0A165CZZ5_EXIGL</name>